<organism evidence="9 10">
    <name type="scientific">Cloeon dipterum</name>
    <dbReference type="NCBI Taxonomy" id="197152"/>
    <lineage>
        <taxon>Eukaryota</taxon>
        <taxon>Metazoa</taxon>
        <taxon>Ecdysozoa</taxon>
        <taxon>Arthropoda</taxon>
        <taxon>Hexapoda</taxon>
        <taxon>Insecta</taxon>
        <taxon>Pterygota</taxon>
        <taxon>Palaeoptera</taxon>
        <taxon>Ephemeroptera</taxon>
        <taxon>Pisciforma</taxon>
        <taxon>Baetidae</taxon>
        <taxon>Cloeon</taxon>
    </lineage>
</organism>
<dbReference type="AlphaFoldDB" id="A0A8S1DPN8"/>
<protein>
    <recommendedName>
        <fullName evidence="2">carbonic anhydrase</fullName>
        <ecNumber evidence="2">4.2.1.1</ecNumber>
    </recommendedName>
</protein>
<gene>
    <name evidence="9" type="ORF">CLODIP_2_CD06220</name>
</gene>
<dbReference type="Pfam" id="PF00194">
    <property type="entry name" value="Carb_anhydrase"/>
    <property type="match status" value="1"/>
</dbReference>
<dbReference type="SUPFAM" id="SSF51069">
    <property type="entry name" value="Carbonic anhydrase"/>
    <property type="match status" value="1"/>
</dbReference>
<evidence type="ECO:0000313" key="9">
    <source>
        <dbReference type="EMBL" id="CAB3382609.1"/>
    </source>
</evidence>
<dbReference type="CDD" id="cd00326">
    <property type="entry name" value="alpha_CA"/>
    <property type="match status" value="1"/>
</dbReference>
<comment type="caution">
    <text evidence="9">The sequence shown here is derived from an EMBL/GenBank/DDBJ whole genome shotgun (WGS) entry which is preliminary data.</text>
</comment>
<sequence length="296" mass="32854">MMYKWATIIALCVVQINGYVIVDPELGVDPETLLPNVDTSGINGLSATGLYCNTGTRQSPIDIPYCVQKSLSALRIEGHGDVRPEGFTMLNTGSTAQISYNGLPVPTLSGGPLPKDSTYEFVQAHFHWGNDNVEGTEHAIHDTYGALEIHFVHRKSTYNDLATAIQHSDGLAVFGIIFSEQETNNTRLDKIIPNLANIITEGTTTTLDEDAMVWLEEVISAFQYYNYPGSLTTGDCNEVVNWIVMKRKVGISAAQVAKFRNLIGKDGYPIEEYRRHVQNLNNRVIKCARKDTSRFH</sequence>
<proteinExistence type="inferred from homology"/>
<dbReference type="PROSITE" id="PS51144">
    <property type="entry name" value="ALPHA_CA_2"/>
    <property type="match status" value="1"/>
</dbReference>
<dbReference type="InterPro" id="IPR023561">
    <property type="entry name" value="Carbonic_anhydrase_a-class"/>
</dbReference>
<evidence type="ECO:0000256" key="6">
    <source>
        <dbReference type="ARBA" id="ARBA00048348"/>
    </source>
</evidence>
<reference evidence="9 10" key="1">
    <citation type="submission" date="2020-04" db="EMBL/GenBank/DDBJ databases">
        <authorList>
            <person name="Alioto T."/>
            <person name="Alioto T."/>
            <person name="Gomez Garrido J."/>
        </authorList>
    </citation>
    <scope>NUCLEOTIDE SEQUENCE [LARGE SCALE GENOMIC DNA]</scope>
</reference>
<dbReference type="Proteomes" id="UP000494165">
    <property type="component" value="Unassembled WGS sequence"/>
</dbReference>
<keyword evidence="7" id="KW-0732">Signal</keyword>
<dbReference type="InterPro" id="IPR036398">
    <property type="entry name" value="CA_dom_sf"/>
</dbReference>
<dbReference type="EC" id="4.2.1.1" evidence="2"/>
<evidence type="ECO:0000259" key="8">
    <source>
        <dbReference type="PROSITE" id="PS51144"/>
    </source>
</evidence>
<accession>A0A8S1DPN8</accession>
<dbReference type="OrthoDB" id="429145at2759"/>
<evidence type="ECO:0000256" key="5">
    <source>
        <dbReference type="ARBA" id="ARBA00023239"/>
    </source>
</evidence>
<evidence type="ECO:0000256" key="3">
    <source>
        <dbReference type="ARBA" id="ARBA00022723"/>
    </source>
</evidence>
<evidence type="ECO:0000256" key="2">
    <source>
        <dbReference type="ARBA" id="ARBA00012925"/>
    </source>
</evidence>
<feature type="chain" id="PRO_5035803605" description="carbonic anhydrase" evidence="7">
    <location>
        <begin position="19"/>
        <end position="296"/>
    </location>
</feature>
<evidence type="ECO:0000256" key="1">
    <source>
        <dbReference type="ARBA" id="ARBA00010718"/>
    </source>
</evidence>
<keyword evidence="4" id="KW-0862">Zinc</keyword>
<dbReference type="GO" id="GO:0008270">
    <property type="term" value="F:zinc ion binding"/>
    <property type="evidence" value="ECO:0007669"/>
    <property type="project" value="InterPro"/>
</dbReference>
<comment type="catalytic activity">
    <reaction evidence="6">
        <text>hydrogencarbonate + H(+) = CO2 + H2O</text>
        <dbReference type="Rhea" id="RHEA:10748"/>
        <dbReference type="ChEBI" id="CHEBI:15377"/>
        <dbReference type="ChEBI" id="CHEBI:15378"/>
        <dbReference type="ChEBI" id="CHEBI:16526"/>
        <dbReference type="ChEBI" id="CHEBI:17544"/>
        <dbReference type="EC" id="4.2.1.1"/>
    </reaction>
</comment>
<dbReference type="EMBL" id="CADEPI010000278">
    <property type="protein sequence ID" value="CAB3382609.1"/>
    <property type="molecule type" value="Genomic_DNA"/>
</dbReference>
<name>A0A8S1DPN8_9INSE</name>
<evidence type="ECO:0000256" key="7">
    <source>
        <dbReference type="SAM" id="SignalP"/>
    </source>
</evidence>
<feature type="signal peptide" evidence="7">
    <location>
        <begin position="1"/>
        <end position="18"/>
    </location>
</feature>
<dbReference type="InterPro" id="IPR001148">
    <property type="entry name" value="CA_dom"/>
</dbReference>
<dbReference type="Gene3D" id="3.10.200.10">
    <property type="entry name" value="Alpha carbonic anhydrase"/>
    <property type="match status" value="1"/>
</dbReference>
<dbReference type="SMART" id="SM01057">
    <property type="entry name" value="Carb_anhydrase"/>
    <property type="match status" value="1"/>
</dbReference>
<keyword evidence="10" id="KW-1185">Reference proteome</keyword>
<dbReference type="PANTHER" id="PTHR18952">
    <property type="entry name" value="CARBONIC ANHYDRASE"/>
    <property type="match status" value="1"/>
</dbReference>
<evidence type="ECO:0000256" key="4">
    <source>
        <dbReference type="ARBA" id="ARBA00022833"/>
    </source>
</evidence>
<evidence type="ECO:0000313" key="10">
    <source>
        <dbReference type="Proteomes" id="UP000494165"/>
    </source>
</evidence>
<keyword evidence="3" id="KW-0479">Metal-binding</keyword>
<keyword evidence="5" id="KW-0456">Lyase</keyword>
<comment type="similarity">
    <text evidence="1">Belongs to the alpha-carbonic anhydrase family.</text>
</comment>
<dbReference type="GO" id="GO:0004089">
    <property type="term" value="F:carbonate dehydratase activity"/>
    <property type="evidence" value="ECO:0007669"/>
    <property type="project" value="UniProtKB-EC"/>
</dbReference>
<feature type="domain" description="Alpha-carbonic anhydrase" evidence="8">
    <location>
        <begin position="35"/>
        <end position="289"/>
    </location>
</feature>
<dbReference type="PANTHER" id="PTHR18952:SF265">
    <property type="entry name" value="CARBONIC ANHYDRASE"/>
    <property type="match status" value="1"/>
</dbReference>